<evidence type="ECO:0000256" key="1">
    <source>
        <dbReference type="ARBA" id="ARBA00004196"/>
    </source>
</evidence>
<keyword evidence="3" id="KW-0813">Transport</keyword>
<feature type="region of interest" description="Disordered" evidence="5">
    <location>
        <begin position="240"/>
        <end position="272"/>
    </location>
</feature>
<name>A0A450TBA6_9GAMM</name>
<evidence type="ECO:0000313" key="8">
    <source>
        <dbReference type="EMBL" id="VFJ64068.1"/>
    </source>
</evidence>
<evidence type="ECO:0000256" key="3">
    <source>
        <dbReference type="ARBA" id="ARBA00022448"/>
    </source>
</evidence>
<dbReference type="EMBL" id="CAADEY010000114">
    <property type="protein sequence ID" value="VFJ64068.1"/>
    <property type="molecule type" value="Genomic_DNA"/>
</dbReference>
<dbReference type="InterPro" id="IPR058627">
    <property type="entry name" value="MdtA-like_C"/>
</dbReference>
<dbReference type="InterPro" id="IPR006143">
    <property type="entry name" value="RND_pump_MFP"/>
</dbReference>
<dbReference type="PANTHER" id="PTHR30469">
    <property type="entry name" value="MULTIDRUG RESISTANCE PROTEIN MDTA"/>
    <property type="match status" value="1"/>
</dbReference>
<dbReference type="Pfam" id="PF25967">
    <property type="entry name" value="RND-MFP_C"/>
    <property type="match status" value="1"/>
</dbReference>
<gene>
    <name evidence="8" type="ORF">BECKDK2373C_GA0170839_11145</name>
</gene>
<keyword evidence="4" id="KW-0175">Coiled coil</keyword>
<dbReference type="PANTHER" id="PTHR30469:SF12">
    <property type="entry name" value="MULTIDRUG RESISTANCE PROTEIN MDTA"/>
    <property type="match status" value="1"/>
</dbReference>
<dbReference type="AlphaFoldDB" id="A0A450TBA6"/>
<comment type="similarity">
    <text evidence="2">Belongs to the membrane fusion protein (MFP) (TC 8.A.1) family.</text>
</comment>
<feature type="domain" description="Multidrug resistance protein MdtA-like C-terminal permuted SH3" evidence="7">
    <location>
        <begin position="342"/>
        <end position="391"/>
    </location>
</feature>
<dbReference type="Gene3D" id="2.40.50.100">
    <property type="match status" value="1"/>
</dbReference>
<accession>A0A450TBA6</accession>
<dbReference type="Gene3D" id="1.10.287.470">
    <property type="entry name" value="Helix hairpin bin"/>
    <property type="match status" value="1"/>
</dbReference>
<dbReference type="GO" id="GO:0015562">
    <property type="term" value="F:efflux transmembrane transporter activity"/>
    <property type="evidence" value="ECO:0007669"/>
    <property type="project" value="TreeGrafter"/>
</dbReference>
<evidence type="ECO:0000256" key="2">
    <source>
        <dbReference type="ARBA" id="ARBA00009477"/>
    </source>
</evidence>
<dbReference type="NCBIfam" id="TIGR01730">
    <property type="entry name" value="RND_mfp"/>
    <property type="match status" value="1"/>
</dbReference>
<dbReference type="Pfam" id="PF25917">
    <property type="entry name" value="BSH_RND"/>
    <property type="match status" value="1"/>
</dbReference>
<dbReference type="Gene3D" id="2.40.420.20">
    <property type="match status" value="1"/>
</dbReference>
<evidence type="ECO:0000256" key="5">
    <source>
        <dbReference type="SAM" id="MobiDB-lite"/>
    </source>
</evidence>
<dbReference type="InterPro" id="IPR058625">
    <property type="entry name" value="MdtA-like_BSH"/>
</dbReference>
<protein>
    <submittedName>
        <fullName evidence="8">RND family efflux transporter, MFP subunit</fullName>
    </submittedName>
</protein>
<feature type="coiled-coil region" evidence="4">
    <location>
        <begin position="115"/>
        <end position="185"/>
    </location>
</feature>
<evidence type="ECO:0000256" key="4">
    <source>
        <dbReference type="SAM" id="Coils"/>
    </source>
</evidence>
<evidence type="ECO:0000259" key="6">
    <source>
        <dbReference type="Pfam" id="PF25917"/>
    </source>
</evidence>
<dbReference type="SUPFAM" id="SSF111369">
    <property type="entry name" value="HlyD-like secretion proteins"/>
    <property type="match status" value="1"/>
</dbReference>
<sequence length="418" mass="45193">MKVIKPKFIAPVLVLAISAIAGGLLIITAPEAERRVPPPVIPTVEVMPLRAQDHMVTLASRGTVSPRTKSTLIAEVAGRVTGVSPDFRPGGFFEAGDVLLTLDARDYENTVTMMRSELAQTRLALEEERARVEQARVDWKRFGESGSPSGLVLRKPQLASKQAAVNAAMAKLRQAELELERTRVTAPYAGRILEKSVDIGQYVTPGALLASLYAIDYVEVRLPLADEQIAFVDLPETYRGASRPERGGAVPPGEGRGDMPESPPEPATGPPVTVSARIGGKDYQWTGNVVRVEGSIDIQTRQSFVVARIDDPYAPRGGRPPLKVGTFVKAEIQGRVLTGIFVIPMVAVHSGDRVWLVDENEKLEQRQVEVLWRNAGQVIIGEGLDEGELLVLTPLPYGISGTTVRFASEGGGEDSEPQ</sequence>
<organism evidence="8">
    <name type="scientific">Candidatus Kentrum sp. DK</name>
    <dbReference type="NCBI Taxonomy" id="2126562"/>
    <lineage>
        <taxon>Bacteria</taxon>
        <taxon>Pseudomonadati</taxon>
        <taxon>Pseudomonadota</taxon>
        <taxon>Gammaproteobacteria</taxon>
        <taxon>Candidatus Kentrum</taxon>
    </lineage>
</organism>
<comment type="subcellular location">
    <subcellularLocation>
        <location evidence="1">Cell envelope</location>
    </subcellularLocation>
</comment>
<proteinExistence type="inferred from homology"/>
<dbReference type="GO" id="GO:1990281">
    <property type="term" value="C:efflux pump complex"/>
    <property type="evidence" value="ECO:0007669"/>
    <property type="project" value="TreeGrafter"/>
</dbReference>
<evidence type="ECO:0000259" key="7">
    <source>
        <dbReference type="Pfam" id="PF25967"/>
    </source>
</evidence>
<dbReference type="Gene3D" id="2.40.30.170">
    <property type="match status" value="1"/>
</dbReference>
<reference evidence="8" key="1">
    <citation type="submission" date="2019-02" db="EMBL/GenBank/DDBJ databases">
        <authorList>
            <person name="Gruber-Vodicka R. H."/>
            <person name="Seah K. B. B."/>
        </authorList>
    </citation>
    <scope>NUCLEOTIDE SEQUENCE</scope>
    <source>
        <strain evidence="8">BECK_DK161</strain>
    </source>
</reference>
<feature type="domain" description="Multidrug resistance protein MdtA-like barrel-sandwich hybrid" evidence="6">
    <location>
        <begin position="74"/>
        <end position="207"/>
    </location>
</feature>